<evidence type="ECO:0000313" key="11">
    <source>
        <dbReference type="EMBL" id="KAK2160572.1"/>
    </source>
</evidence>
<evidence type="ECO:0000256" key="7">
    <source>
        <dbReference type="ARBA" id="ARBA00022824"/>
    </source>
</evidence>
<dbReference type="Proteomes" id="UP001208570">
    <property type="component" value="Unassembled WGS sequence"/>
</dbReference>
<dbReference type="GO" id="GO:0019915">
    <property type="term" value="P:lipid storage"/>
    <property type="evidence" value="ECO:0007669"/>
    <property type="project" value="InterPro"/>
</dbReference>
<dbReference type="InterPro" id="IPR029058">
    <property type="entry name" value="AB_hydrolase_fold"/>
</dbReference>
<dbReference type="AlphaFoldDB" id="A0AAD9JWG7"/>
<dbReference type="EC" id="3.1.1.13" evidence="9"/>
<comment type="similarity">
    <text evidence="3">Belongs to the AB hydrolase superfamily. LDAH family.</text>
</comment>
<comment type="catalytic activity">
    <reaction evidence="10">
        <text>a cholesterol ester + H2O = cholesterol + a fatty acid + H(+)</text>
        <dbReference type="Rhea" id="RHEA:36403"/>
        <dbReference type="ChEBI" id="CHEBI:15377"/>
        <dbReference type="ChEBI" id="CHEBI:15378"/>
        <dbReference type="ChEBI" id="CHEBI:16113"/>
        <dbReference type="ChEBI" id="CHEBI:17002"/>
        <dbReference type="ChEBI" id="CHEBI:28868"/>
        <dbReference type="EC" id="3.1.1.13"/>
    </reaction>
    <physiologicalReaction direction="left-to-right" evidence="10">
        <dbReference type="Rhea" id="RHEA:36404"/>
    </physiologicalReaction>
</comment>
<dbReference type="FunFam" id="3.40.50.1820:FF:000068">
    <property type="entry name" value="Lipid droplet associated hydrolase"/>
    <property type="match status" value="1"/>
</dbReference>
<gene>
    <name evidence="11" type="ORF">LSH36_130g02006</name>
</gene>
<dbReference type="SUPFAM" id="SSF53474">
    <property type="entry name" value="alpha/beta-Hydrolases"/>
    <property type="match status" value="1"/>
</dbReference>
<comment type="caution">
    <text evidence="11">The sequence shown here is derived from an EMBL/GenBank/DDBJ whole genome shotgun (WGS) entry which is preliminary data.</text>
</comment>
<comment type="subcellular location">
    <subcellularLocation>
        <location evidence="1">Endoplasmic reticulum</location>
    </subcellularLocation>
    <subcellularLocation>
        <location evidence="2">Lipid droplet</location>
    </subcellularLocation>
</comment>
<dbReference type="Gene3D" id="3.40.50.1820">
    <property type="entry name" value="alpha/beta hydrolase"/>
    <property type="match status" value="1"/>
</dbReference>
<evidence type="ECO:0000256" key="4">
    <source>
        <dbReference type="ARBA" id="ARBA00019242"/>
    </source>
</evidence>
<evidence type="ECO:0000256" key="6">
    <source>
        <dbReference type="ARBA" id="ARBA00022801"/>
    </source>
</evidence>
<keyword evidence="7" id="KW-0256">Endoplasmic reticulum</keyword>
<keyword evidence="5" id="KW-0551">Lipid droplet</keyword>
<keyword evidence="6" id="KW-0378">Hydrolase</keyword>
<evidence type="ECO:0000313" key="12">
    <source>
        <dbReference type="Proteomes" id="UP001208570"/>
    </source>
</evidence>
<evidence type="ECO:0000256" key="9">
    <source>
        <dbReference type="ARBA" id="ARBA00039150"/>
    </source>
</evidence>
<dbReference type="GO" id="GO:0034389">
    <property type="term" value="P:lipid droplet organization"/>
    <property type="evidence" value="ECO:0007669"/>
    <property type="project" value="UniProtKB-ARBA"/>
</dbReference>
<reference evidence="11" key="1">
    <citation type="journal article" date="2023" name="Mol. Biol. Evol.">
        <title>Third-Generation Sequencing Reveals the Adaptive Role of the Epigenome in Three Deep-Sea Polychaetes.</title>
        <authorList>
            <person name="Perez M."/>
            <person name="Aroh O."/>
            <person name="Sun Y."/>
            <person name="Lan Y."/>
            <person name="Juniper S.K."/>
            <person name="Young C.R."/>
            <person name="Angers B."/>
            <person name="Qian P.Y."/>
        </authorList>
    </citation>
    <scope>NUCLEOTIDE SEQUENCE</scope>
    <source>
        <strain evidence="11">P08H-3</strain>
    </source>
</reference>
<dbReference type="GO" id="GO:0005811">
    <property type="term" value="C:lipid droplet"/>
    <property type="evidence" value="ECO:0007669"/>
    <property type="project" value="UniProtKB-SubCell"/>
</dbReference>
<proteinExistence type="inferred from homology"/>
<evidence type="ECO:0000256" key="8">
    <source>
        <dbReference type="ARBA" id="ARBA00031924"/>
    </source>
</evidence>
<dbReference type="GO" id="GO:0005783">
    <property type="term" value="C:endoplasmic reticulum"/>
    <property type="evidence" value="ECO:0007669"/>
    <property type="project" value="UniProtKB-SubCell"/>
</dbReference>
<dbReference type="InterPro" id="IPR019363">
    <property type="entry name" value="LDAH"/>
</dbReference>
<protein>
    <recommendedName>
        <fullName evidence="4">Lipid droplet-associated hydrolase</fullName>
        <ecNumber evidence="9">3.1.1.13</ecNumber>
    </recommendedName>
    <alternativeName>
        <fullName evidence="8">Lipid droplet-associated serine hydrolase</fullName>
    </alternativeName>
</protein>
<dbReference type="GO" id="GO:0004771">
    <property type="term" value="F:sterol ester esterase activity"/>
    <property type="evidence" value="ECO:0007669"/>
    <property type="project" value="UniProtKB-EC"/>
</dbReference>
<dbReference type="PANTHER" id="PTHR13390">
    <property type="entry name" value="LIPASE"/>
    <property type="match status" value="1"/>
</dbReference>
<organism evidence="11 12">
    <name type="scientific">Paralvinella palmiformis</name>
    <dbReference type="NCBI Taxonomy" id="53620"/>
    <lineage>
        <taxon>Eukaryota</taxon>
        <taxon>Metazoa</taxon>
        <taxon>Spiralia</taxon>
        <taxon>Lophotrochozoa</taxon>
        <taxon>Annelida</taxon>
        <taxon>Polychaeta</taxon>
        <taxon>Sedentaria</taxon>
        <taxon>Canalipalpata</taxon>
        <taxon>Terebellida</taxon>
        <taxon>Terebelliformia</taxon>
        <taxon>Alvinellidae</taxon>
        <taxon>Paralvinella</taxon>
    </lineage>
</organism>
<dbReference type="Pfam" id="PF10230">
    <property type="entry name" value="LIDHydrolase"/>
    <property type="match status" value="1"/>
</dbReference>
<dbReference type="EMBL" id="JAODUP010000130">
    <property type="protein sequence ID" value="KAK2160572.1"/>
    <property type="molecule type" value="Genomic_DNA"/>
</dbReference>
<keyword evidence="12" id="KW-1185">Reference proteome</keyword>
<dbReference type="PANTHER" id="PTHR13390:SF0">
    <property type="entry name" value="LIPID DROPLET-ASSOCIATED HYDROLASE"/>
    <property type="match status" value="1"/>
</dbReference>
<name>A0AAD9JWG7_9ANNE</name>
<sequence>MCDVSIREEYPKVGGTPTYVLKCGNITDKNLLILIIPGNPGQGAYYKEFMKSLYVKGKGQLPVWCVSHAGHGLLPASAGVDENRVSYYGLKDQTWHKLCFIHDYIPTDTRLILIGHSIGCYFILQMMKELEPSKITKVLLLFPTIERLSSSPRGRSLTPVVKYLGWVAPLPVYPLYYLTPTFLKNTIIRWYFKGMGIAESVVEATRLISDPSSIRNIANMGSEELHHVDQADYDVIDSNLSKMMFYYGACDHWCPVSYYEDMKDRYPSGDIHLCKNGYDHAFVLRHSQPMADKCWSWIEKSVAGNISR</sequence>
<evidence type="ECO:0000256" key="3">
    <source>
        <dbReference type="ARBA" id="ARBA00008300"/>
    </source>
</evidence>
<evidence type="ECO:0000256" key="2">
    <source>
        <dbReference type="ARBA" id="ARBA00004502"/>
    </source>
</evidence>
<accession>A0AAD9JWG7</accession>
<evidence type="ECO:0000256" key="10">
    <source>
        <dbReference type="ARBA" id="ARBA00049527"/>
    </source>
</evidence>
<evidence type="ECO:0000256" key="1">
    <source>
        <dbReference type="ARBA" id="ARBA00004240"/>
    </source>
</evidence>
<evidence type="ECO:0000256" key="5">
    <source>
        <dbReference type="ARBA" id="ARBA00022677"/>
    </source>
</evidence>